<proteinExistence type="predicted"/>
<sequence>MDFLNQFVKEEEEAYKINMDELYEKKQQRDLNTLSTYNKILNRIHNKIKYVSKQTITEKFCWYVIPEVVLGVPKFDHTSCTAYIIHKLRENGFIVKYTHPNLLFISWNHWVPSYVRNEIKKKTGVQIDSFGNKVNNDNNNNQQQNNNLSENGFDDMLLSKKIDIKNNDNDKKNDKYKQINSYKPSGNLIYEEDLFKKMQIN</sequence>
<feature type="region of interest" description="Disordered" evidence="1">
    <location>
        <begin position="131"/>
        <end position="150"/>
    </location>
</feature>
<evidence type="ECO:0000256" key="1">
    <source>
        <dbReference type="SAM" id="MobiDB-lite"/>
    </source>
</evidence>
<name>A0A9E8G4M1_9VIRU</name>
<feature type="compositionally biased region" description="Low complexity" evidence="1">
    <location>
        <begin position="135"/>
        <end position="147"/>
    </location>
</feature>
<evidence type="ECO:0000313" key="2">
    <source>
        <dbReference type="EMBL" id="UZT28851.1"/>
    </source>
</evidence>
<organism evidence="2">
    <name type="scientific">Nucleocytoviricota sp</name>
    <dbReference type="NCBI Taxonomy" id="2809609"/>
    <lineage>
        <taxon>Viruses</taxon>
        <taxon>Varidnaviria</taxon>
        <taxon>Bamfordvirae</taxon>
        <taxon>Nucleocytoviricota</taxon>
    </lineage>
</organism>
<dbReference type="EMBL" id="OP765584">
    <property type="protein sequence ID" value="UZT29194.1"/>
    <property type="molecule type" value="Genomic_DNA"/>
</dbReference>
<reference evidence="2" key="1">
    <citation type="submission" date="2022-10" db="EMBL/GenBank/DDBJ databases">
        <title>Genomics discovery of giant fungal viruses from subsurface oceanic crustal fluids.</title>
        <authorList>
            <person name="Bhattacharjee A.S."/>
            <person name="Schulz F."/>
            <person name="Woyke T."/>
            <person name="Orcutt B.N."/>
            <person name="Matinez Martinez J."/>
        </authorList>
    </citation>
    <scope>NUCLEOTIDE SEQUENCE</scope>
    <source>
        <strain evidence="2">VSAG1.JdFR</strain>
        <strain evidence="3">VSAG8.JdFR</strain>
    </source>
</reference>
<dbReference type="Pfam" id="PF19063">
    <property type="entry name" value="DUF5759"/>
    <property type="match status" value="1"/>
</dbReference>
<accession>A0A9E8G4M1</accession>
<protein>
    <submittedName>
        <fullName evidence="2">Uncharacterized protein</fullName>
    </submittedName>
</protein>
<evidence type="ECO:0000313" key="3">
    <source>
        <dbReference type="EMBL" id="UZT29194.1"/>
    </source>
</evidence>
<dbReference type="EMBL" id="OP765507">
    <property type="protein sequence ID" value="UZT28851.1"/>
    <property type="molecule type" value="Genomic_DNA"/>
</dbReference>
<dbReference type="InterPro" id="IPR043977">
    <property type="entry name" value="DUF5759"/>
</dbReference>